<keyword evidence="2" id="KW-1185">Reference proteome</keyword>
<evidence type="ECO:0000313" key="2">
    <source>
        <dbReference type="Proteomes" id="UP001500067"/>
    </source>
</evidence>
<reference evidence="2" key="1">
    <citation type="journal article" date="2019" name="Int. J. Syst. Evol. Microbiol.">
        <title>The Global Catalogue of Microorganisms (GCM) 10K type strain sequencing project: providing services to taxonomists for standard genome sequencing and annotation.</title>
        <authorList>
            <consortium name="The Broad Institute Genomics Platform"/>
            <consortium name="The Broad Institute Genome Sequencing Center for Infectious Disease"/>
            <person name="Wu L."/>
            <person name="Ma J."/>
        </authorList>
    </citation>
    <scope>NUCLEOTIDE SEQUENCE [LARGE SCALE GENOMIC DNA]</scope>
    <source>
        <strain evidence="2">JCM 32105</strain>
    </source>
</reference>
<organism evidence="1 2">
    <name type="scientific">Nemorincola caseinilytica</name>
    <dbReference type="NCBI Taxonomy" id="2054315"/>
    <lineage>
        <taxon>Bacteria</taxon>
        <taxon>Pseudomonadati</taxon>
        <taxon>Bacteroidota</taxon>
        <taxon>Chitinophagia</taxon>
        <taxon>Chitinophagales</taxon>
        <taxon>Chitinophagaceae</taxon>
        <taxon>Nemorincola</taxon>
    </lineage>
</organism>
<accession>A0ABP8NPV8</accession>
<dbReference type="EMBL" id="BAABFA010000023">
    <property type="protein sequence ID" value="GAA4469371.1"/>
    <property type="molecule type" value="Genomic_DNA"/>
</dbReference>
<evidence type="ECO:0008006" key="3">
    <source>
        <dbReference type="Google" id="ProtNLM"/>
    </source>
</evidence>
<protein>
    <recommendedName>
        <fullName evidence="3">Transposase</fullName>
    </recommendedName>
</protein>
<evidence type="ECO:0000313" key="1">
    <source>
        <dbReference type="EMBL" id="GAA4469371.1"/>
    </source>
</evidence>
<gene>
    <name evidence="1" type="ORF">GCM10023093_28750</name>
</gene>
<comment type="caution">
    <text evidence="1">The sequence shown here is derived from an EMBL/GenBank/DDBJ whole genome shotgun (WGS) entry which is preliminary data.</text>
</comment>
<dbReference type="Proteomes" id="UP001500067">
    <property type="component" value="Unassembled WGS sequence"/>
</dbReference>
<dbReference type="RefSeq" id="WP_345084658.1">
    <property type="nucleotide sequence ID" value="NZ_BAABFA010000023.1"/>
</dbReference>
<proteinExistence type="predicted"/>
<sequence>MEKHTDPIDVNTMPVHLFVKSAKQAKKPNKRVEPLPAVDAYSYRRALKMKYAMAS</sequence>
<name>A0ABP8NPV8_9BACT</name>